<keyword evidence="1" id="KW-0732">Signal</keyword>
<sequence>MPGNSLAAPCLRTLLTALLLFLAPCGFAQDMIERFGERPYTGRVDFKVAPPSGKPVTHYGRGSVLLQRSAPGKAVLQLRGKVPDSTTQTELTIPGIYDDAGWRSEPDDVQMSIAADGRVSGGGISDGRTFLFSGTFSPAEVLLEVRVTMAREEGGAPAGTTLTFDYRVKRESLEAQAGQDVEDGCRLVMRPIANFGGGMTMAQVPDATEQRNLSGVDG</sequence>
<evidence type="ECO:0000313" key="2">
    <source>
        <dbReference type="EMBL" id="MDH0703590.1"/>
    </source>
</evidence>
<evidence type="ECO:0000313" key="3">
    <source>
        <dbReference type="Proteomes" id="UP001161137"/>
    </source>
</evidence>
<evidence type="ECO:0000256" key="1">
    <source>
        <dbReference type="SAM" id="SignalP"/>
    </source>
</evidence>
<protein>
    <submittedName>
        <fullName evidence="2">Uncharacterized protein</fullName>
    </submittedName>
</protein>
<name>A0AA42LMH1_9GAMM</name>
<comment type="caution">
    <text evidence="2">The sequence shown here is derived from an EMBL/GenBank/DDBJ whole genome shotgun (WGS) entry which is preliminary data.</text>
</comment>
<gene>
    <name evidence="2" type="ORF">N5D41_19070</name>
</gene>
<organism evidence="2 3">
    <name type="scientific">Ectopseudomonas toyotomiensis</name>
    <dbReference type="NCBI Taxonomy" id="554344"/>
    <lineage>
        <taxon>Bacteria</taxon>
        <taxon>Pseudomonadati</taxon>
        <taxon>Pseudomonadota</taxon>
        <taxon>Gammaproteobacteria</taxon>
        <taxon>Pseudomonadales</taxon>
        <taxon>Pseudomonadaceae</taxon>
        <taxon>Ectopseudomonas</taxon>
    </lineage>
</organism>
<dbReference type="RefSeq" id="WP_196461335.1">
    <property type="nucleotide sequence ID" value="NZ_JACFYY010000027.1"/>
</dbReference>
<dbReference type="AlphaFoldDB" id="A0AA42LMH1"/>
<proteinExistence type="predicted"/>
<feature type="signal peptide" evidence="1">
    <location>
        <begin position="1"/>
        <end position="28"/>
    </location>
</feature>
<reference evidence="2" key="1">
    <citation type="submission" date="2022-09" db="EMBL/GenBank/DDBJ databases">
        <title>Intensive care unit water sources are persistently colonized with multi-drug resistant bacteria and are the site of extensive horizontal gene transfer of antibiotic resistance genes.</title>
        <authorList>
            <person name="Diorio-Toth L."/>
        </authorList>
    </citation>
    <scope>NUCLEOTIDE SEQUENCE</scope>
    <source>
        <strain evidence="2">GD03863</strain>
    </source>
</reference>
<accession>A0AA42LMH1</accession>
<dbReference type="Proteomes" id="UP001161137">
    <property type="component" value="Unassembled WGS sequence"/>
</dbReference>
<dbReference type="EMBL" id="JAOCDH010000024">
    <property type="protein sequence ID" value="MDH0703590.1"/>
    <property type="molecule type" value="Genomic_DNA"/>
</dbReference>
<feature type="chain" id="PRO_5041273474" evidence="1">
    <location>
        <begin position="29"/>
        <end position="218"/>
    </location>
</feature>